<keyword evidence="3" id="KW-0378">Hydrolase</keyword>
<name>A0ABS1U099_9PROT</name>
<comment type="caution">
    <text evidence="3">The sequence shown here is derived from an EMBL/GenBank/DDBJ whole genome shotgun (WGS) entry which is preliminary data.</text>
</comment>
<dbReference type="InterPro" id="IPR036663">
    <property type="entry name" value="Fumarylacetoacetase_C_sf"/>
</dbReference>
<reference evidence="3 4" key="1">
    <citation type="submission" date="2021-01" db="EMBL/GenBank/DDBJ databases">
        <title>Belnapia mucosa sp. nov. and Belnapia arida sp. nov., isolated from the Tabernas Desert (Almeria, Spain).</title>
        <authorList>
            <person name="Molina-Menor E."/>
            <person name="Vidal-Verdu A."/>
            <person name="Calonge A."/>
            <person name="Satari L."/>
            <person name="Pereto J."/>
            <person name="Porcar M."/>
        </authorList>
    </citation>
    <scope>NUCLEOTIDE SEQUENCE [LARGE SCALE GENOMIC DNA]</scope>
    <source>
        <strain evidence="3 4">T18</strain>
    </source>
</reference>
<proteinExistence type="predicted"/>
<keyword evidence="4" id="KW-1185">Reference proteome</keyword>
<dbReference type="GO" id="GO:0016787">
    <property type="term" value="F:hydrolase activity"/>
    <property type="evidence" value="ECO:0007669"/>
    <property type="project" value="UniProtKB-KW"/>
</dbReference>
<dbReference type="Proteomes" id="UP000660885">
    <property type="component" value="Unassembled WGS sequence"/>
</dbReference>
<protein>
    <submittedName>
        <fullName evidence="3">Fumarylacetoacetate hydrolase family protein</fullName>
    </submittedName>
</protein>
<dbReference type="EMBL" id="JAETWB010000002">
    <property type="protein sequence ID" value="MBL6078104.1"/>
    <property type="molecule type" value="Genomic_DNA"/>
</dbReference>
<evidence type="ECO:0000313" key="4">
    <source>
        <dbReference type="Proteomes" id="UP000660885"/>
    </source>
</evidence>
<dbReference type="Gene3D" id="3.90.850.10">
    <property type="entry name" value="Fumarylacetoacetase-like, C-terminal domain"/>
    <property type="match status" value="1"/>
</dbReference>
<organism evidence="3 4">
    <name type="scientific">Belnapia arida</name>
    <dbReference type="NCBI Taxonomy" id="2804533"/>
    <lineage>
        <taxon>Bacteria</taxon>
        <taxon>Pseudomonadati</taxon>
        <taxon>Pseudomonadota</taxon>
        <taxon>Alphaproteobacteria</taxon>
        <taxon>Acetobacterales</taxon>
        <taxon>Roseomonadaceae</taxon>
        <taxon>Belnapia</taxon>
    </lineage>
</organism>
<dbReference type="SUPFAM" id="SSF56529">
    <property type="entry name" value="FAH"/>
    <property type="match status" value="1"/>
</dbReference>
<dbReference type="Pfam" id="PF01557">
    <property type="entry name" value="FAA_hydrolase"/>
    <property type="match status" value="1"/>
</dbReference>
<gene>
    <name evidence="3" type="ORF">JMJ56_08805</name>
</gene>
<accession>A0ABS1U099</accession>
<dbReference type="InterPro" id="IPR011234">
    <property type="entry name" value="Fumarylacetoacetase-like_C"/>
</dbReference>
<evidence type="ECO:0000313" key="3">
    <source>
        <dbReference type="EMBL" id="MBL6078104.1"/>
    </source>
</evidence>
<sequence length="99" mass="10527">MVTADEVSDPAALTLVTRLNGEEVRRTGLDRMFFSVPAIITYLSAVTPLLPGDVVATAHPRAAAPPAPRHAGWCPATGSKWRWKGSGCWRISSAGKPTT</sequence>
<feature type="domain" description="Fumarylacetoacetase-like C-terminal" evidence="2">
    <location>
        <begin position="1"/>
        <end position="60"/>
    </location>
</feature>
<evidence type="ECO:0000256" key="1">
    <source>
        <dbReference type="ARBA" id="ARBA00022723"/>
    </source>
</evidence>
<evidence type="ECO:0000259" key="2">
    <source>
        <dbReference type="Pfam" id="PF01557"/>
    </source>
</evidence>
<keyword evidence="1" id="KW-0479">Metal-binding</keyword>
<dbReference type="PANTHER" id="PTHR11820">
    <property type="entry name" value="ACYLPYRUVASE"/>
    <property type="match status" value="1"/>
</dbReference>
<dbReference type="PANTHER" id="PTHR11820:SF112">
    <property type="entry name" value="FUMARYLACETOACETATE HYDROLASE FAMILY PROTEIN (AFU_ORTHOLOGUE AFUA_1G02370)-RELATED"/>
    <property type="match status" value="1"/>
</dbReference>